<dbReference type="RefSeq" id="WP_109623490.1">
    <property type="nucleotide sequence ID" value="NZ_PPEI02000006.1"/>
</dbReference>
<dbReference type="Proteomes" id="UP000236182">
    <property type="component" value="Unassembled WGS sequence"/>
</dbReference>
<accession>A0A316WJX3</accession>
<evidence type="ECO:0000256" key="1">
    <source>
        <dbReference type="SAM" id="MobiDB-lite"/>
    </source>
</evidence>
<evidence type="ECO:0008006" key="4">
    <source>
        <dbReference type="Google" id="ProtNLM"/>
    </source>
</evidence>
<name>A0A316WJX3_9FLAO</name>
<dbReference type="AlphaFoldDB" id="A0A316WJX3"/>
<feature type="compositionally biased region" description="Basic and acidic residues" evidence="1">
    <location>
        <begin position="399"/>
        <end position="411"/>
    </location>
</feature>
<reference evidence="2" key="1">
    <citation type="submission" date="2018-04" db="EMBL/GenBank/DDBJ databases">
        <title>Draft Genome Sequences of Chryseobacterium lactis NCTC11390T isolated from milk, Chryseobacterium oncorhynchi 701B-08T from rainbow trout, and Chryseobacterium viscerum 687B-08T from diseased fish.</title>
        <authorList>
            <person name="Jeong J.-J."/>
            <person name="Lee Y.J."/>
            <person name="Pathiraja D."/>
            <person name="Park B."/>
            <person name="Choi I.-G."/>
            <person name="Kim K.D."/>
        </authorList>
    </citation>
    <scope>NUCLEOTIDE SEQUENCE [LARGE SCALE GENOMIC DNA]</scope>
    <source>
        <strain evidence="2">701B-08</strain>
    </source>
</reference>
<gene>
    <name evidence="2" type="ORF">C1638_018810</name>
</gene>
<evidence type="ECO:0000313" key="2">
    <source>
        <dbReference type="EMBL" id="PWN61459.1"/>
    </source>
</evidence>
<protein>
    <recommendedName>
        <fullName evidence="4">SprT-like domain-containing protein</fullName>
    </recommendedName>
</protein>
<keyword evidence="3" id="KW-1185">Reference proteome</keyword>
<dbReference type="OrthoDB" id="710582at2"/>
<feature type="region of interest" description="Disordered" evidence="1">
    <location>
        <begin position="396"/>
        <end position="421"/>
    </location>
</feature>
<dbReference type="EMBL" id="PPEI02000006">
    <property type="protein sequence ID" value="PWN61459.1"/>
    <property type="molecule type" value="Genomic_DNA"/>
</dbReference>
<feature type="region of interest" description="Disordered" evidence="1">
    <location>
        <begin position="181"/>
        <end position="215"/>
    </location>
</feature>
<organism evidence="2 3">
    <name type="scientific">Chryseobacterium oncorhynchi</name>
    <dbReference type="NCBI Taxonomy" id="741074"/>
    <lineage>
        <taxon>Bacteria</taxon>
        <taxon>Pseudomonadati</taxon>
        <taxon>Bacteroidota</taxon>
        <taxon>Flavobacteriia</taxon>
        <taxon>Flavobacteriales</taxon>
        <taxon>Weeksellaceae</taxon>
        <taxon>Chryseobacterium group</taxon>
        <taxon>Chryseobacterium</taxon>
    </lineage>
</organism>
<feature type="compositionally biased region" description="Gly residues" evidence="1">
    <location>
        <begin position="187"/>
        <end position="208"/>
    </location>
</feature>
<proteinExistence type="predicted"/>
<evidence type="ECO:0000313" key="3">
    <source>
        <dbReference type="Proteomes" id="UP000236182"/>
    </source>
</evidence>
<sequence>MKKNLVYRLLLFCTLSVSLNSCRTDEILAGTEHTEKERIVFFERFEKERSLSRNTDSNNYAVPFGNSILAYFEKYPEKRIELENKYGTVDLKVSSQDMDLDGGKKLIMFPMLIDGKVTAVIGGVINAERDFLYFDVYKEGHPDRDYLIHIFQQHYSSFATGRTIDVGEVIIIVKKPVLTKPDPDSDMGGGHDMGGGPGDYGDGSGGGSSQSSADKIDTEKLKEFPCAYEIAQELPNLSNDLAKLLQDTFGKSDKVNITFQPKEGMGDVDGVRSSASQKDGIFSATIDLNADVLRYGTKEYILVTMYHETIHAYLGYQFTTLSYDEYIAKFPKINAYEIKDGAGNTVVKYELDKAHTNYGPFIDRMVNAITSYNPKLPIETAKAMAKAGVVQSSSVTNDEINKNDDERDTRKGNSLGIKCSK</sequence>
<comment type="caution">
    <text evidence="2">The sequence shown here is derived from an EMBL/GenBank/DDBJ whole genome shotgun (WGS) entry which is preliminary data.</text>
</comment>